<feature type="region of interest" description="Disordered" evidence="8">
    <location>
        <begin position="890"/>
        <end position="914"/>
    </location>
</feature>
<protein>
    <recommendedName>
        <fullName evidence="3">ubiquitinyl hydrolase 1</fullName>
        <ecNumber evidence="3">3.4.19.12</ecNumber>
    </recommendedName>
</protein>
<dbReference type="Gene3D" id="3.90.70.10">
    <property type="entry name" value="Cysteine proteinases"/>
    <property type="match status" value="1"/>
</dbReference>
<dbReference type="GO" id="GO:0006508">
    <property type="term" value="P:proteolysis"/>
    <property type="evidence" value="ECO:0007669"/>
    <property type="project" value="UniProtKB-KW"/>
</dbReference>
<evidence type="ECO:0000256" key="4">
    <source>
        <dbReference type="ARBA" id="ARBA00022670"/>
    </source>
</evidence>
<feature type="domain" description="Peptidase C19 ubiquitin carboxyl-terminal hydrolase" evidence="9">
    <location>
        <begin position="203"/>
        <end position="603"/>
    </location>
</feature>
<dbReference type="GO" id="GO:0004843">
    <property type="term" value="F:cysteine-type deubiquitinase activity"/>
    <property type="evidence" value="ECO:0007669"/>
    <property type="project" value="UniProtKB-EC"/>
</dbReference>
<evidence type="ECO:0000256" key="3">
    <source>
        <dbReference type="ARBA" id="ARBA00012759"/>
    </source>
</evidence>
<evidence type="ECO:0000256" key="8">
    <source>
        <dbReference type="SAM" id="MobiDB-lite"/>
    </source>
</evidence>
<dbReference type="EMBL" id="JAVHNS010000007">
    <property type="protein sequence ID" value="KAK6348904.1"/>
    <property type="molecule type" value="Genomic_DNA"/>
</dbReference>
<accession>A0AAV9UUY7</accession>
<feature type="compositionally biased region" description="Low complexity" evidence="8">
    <location>
        <begin position="133"/>
        <end position="151"/>
    </location>
</feature>
<dbReference type="InterPro" id="IPR038765">
    <property type="entry name" value="Papain-like_cys_pep_sf"/>
</dbReference>
<keyword evidence="4" id="KW-0645">Protease</keyword>
<comment type="caution">
    <text evidence="10">The sequence shown here is derived from an EMBL/GenBank/DDBJ whole genome shotgun (WGS) entry which is preliminary data.</text>
</comment>
<dbReference type="Pfam" id="PF00443">
    <property type="entry name" value="UCH"/>
    <property type="match status" value="1"/>
</dbReference>
<evidence type="ECO:0000256" key="5">
    <source>
        <dbReference type="ARBA" id="ARBA00022786"/>
    </source>
</evidence>
<dbReference type="AlphaFoldDB" id="A0AAV9UUY7"/>
<feature type="compositionally biased region" description="Low complexity" evidence="8">
    <location>
        <begin position="115"/>
        <end position="125"/>
    </location>
</feature>
<keyword evidence="5" id="KW-0833">Ubl conjugation pathway</keyword>
<proteinExistence type="inferred from homology"/>
<evidence type="ECO:0000256" key="2">
    <source>
        <dbReference type="ARBA" id="ARBA00009085"/>
    </source>
</evidence>
<comment type="similarity">
    <text evidence="2">Belongs to the peptidase C19 family.</text>
</comment>
<sequence length="933" mass="104566">MARPYLPSIFSRWKPDHIHEISSLLSSTDPEIVGVRNRLAQPSKSKWKRKSNHKPNSVDPLKARDSGSISKKAKTKNNRFYSRNSYSRDGEIAGGGVYDLVRKSVHALRVGLRNSSDSTSTPDSGSGSGSGSGSYLDSESGPGSSTGSSSGPDPALDWRGWVQYVRTNEEPANEAAFRNSLVLPHYSRVTKKIGAIARPYIPNLCYINATIQALAATRFPHYILRPNQLNIVSPGLDITPATDHLRTAFRTINKWYDTGFTGCLNTRAATGRIHLTPSPFDLALDQPPFTAANGYTPMCDVKEFFEELSARLANEYTQESSIFHGIPPTAHSPAWVDYPNPTMGQQATKRACLLCGYTYIEQETKVWMGSLYKPHWDANPTGLHTVSFTDTLDHFTRVALVHTEACISCNLIEFYNIHRRARRHLRRIGRTEKEKDGSISEGTTARIAEVERRMGEMERGLNRRLTSQQIPTDENGRLPGIYLRSEAATPRSPRADTKAISHLPDTLILGYDIINPSSLRKNRTHVELQPIVDFSPWTADMSTGAHNTDALQPLRSKDSKFNKGIEYECRAVIYHVGMTTNSGHYITERLPWIPRPDDVTKGTDSKQPYEWWLCNESFTDMFTSDQPFRSACGAKEQEVMVVFERIIDPADKIAIPAIKADGDFDVLKFQREYHFSEYGIPGSEGSVVMINNEQALLDQLLDKIKKAAEEGHIASLVTKFEKTGLRSSKRVWVDDDEDGNMVIPPEETRPLKRARVSYHKAGGRALRSTGHVDPEVEEQRRKAMEKLQNQSLARYPKAIADPEQKRKWRMGGSHGGDYLIPPPLPTIQAYIDISGESKSLEPTSTIDITTPPVLSKDDYGPAPPVPSKNDYKKHRKIRFADLEELSEKMKDKLPIEEDDTDQGPPKNLARKLKVKSLSNITQNEGWDHLSTVN</sequence>
<reference evidence="10 11" key="1">
    <citation type="submission" date="2019-10" db="EMBL/GenBank/DDBJ databases">
        <authorList>
            <person name="Palmer J.M."/>
        </authorList>
    </citation>
    <scope>NUCLEOTIDE SEQUENCE [LARGE SCALE GENOMIC DNA]</scope>
    <source>
        <strain evidence="10 11">TWF730</strain>
    </source>
</reference>
<feature type="region of interest" description="Disordered" evidence="8">
    <location>
        <begin position="112"/>
        <end position="154"/>
    </location>
</feature>
<evidence type="ECO:0000259" key="9">
    <source>
        <dbReference type="Pfam" id="PF00443"/>
    </source>
</evidence>
<dbReference type="SUPFAM" id="SSF54001">
    <property type="entry name" value="Cysteine proteinases"/>
    <property type="match status" value="1"/>
</dbReference>
<name>A0AAV9UUY7_9PEZI</name>
<dbReference type="PANTHER" id="PTHR24006:SF888">
    <property type="entry name" value="UBIQUITIN CARBOXYL-TERMINAL HYDROLASE 30"/>
    <property type="match status" value="1"/>
</dbReference>
<organism evidence="10 11">
    <name type="scientific">Orbilia blumenaviensis</name>
    <dbReference type="NCBI Taxonomy" id="1796055"/>
    <lineage>
        <taxon>Eukaryota</taxon>
        <taxon>Fungi</taxon>
        <taxon>Dikarya</taxon>
        <taxon>Ascomycota</taxon>
        <taxon>Pezizomycotina</taxon>
        <taxon>Orbiliomycetes</taxon>
        <taxon>Orbiliales</taxon>
        <taxon>Orbiliaceae</taxon>
        <taxon>Orbilia</taxon>
    </lineage>
</organism>
<dbReference type="InterPro" id="IPR050164">
    <property type="entry name" value="Peptidase_C19"/>
</dbReference>
<feature type="region of interest" description="Disordered" evidence="8">
    <location>
        <begin position="35"/>
        <end position="86"/>
    </location>
</feature>
<dbReference type="GO" id="GO:0016579">
    <property type="term" value="P:protein deubiquitination"/>
    <property type="evidence" value="ECO:0007669"/>
    <property type="project" value="InterPro"/>
</dbReference>
<evidence type="ECO:0000313" key="11">
    <source>
        <dbReference type="Proteomes" id="UP001373714"/>
    </source>
</evidence>
<dbReference type="GO" id="GO:0005634">
    <property type="term" value="C:nucleus"/>
    <property type="evidence" value="ECO:0007669"/>
    <property type="project" value="TreeGrafter"/>
</dbReference>
<dbReference type="Proteomes" id="UP001373714">
    <property type="component" value="Unassembled WGS sequence"/>
</dbReference>
<keyword evidence="6" id="KW-0378">Hydrolase</keyword>
<dbReference type="EC" id="3.4.19.12" evidence="3"/>
<evidence type="ECO:0000256" key="1">
    <source>
        <dbReference type="ARBA" id="ARBA00000707"/>
    </source>
</evidence>
<gene>
    <name evidence="10" type="ORF">TWF730_009667</name>
</gene>
<dbReference type="GO" id="GO:0005829">
    <property type="term" value="C:cytosol"/>
    <property type="evidence" value="ECO:0007669"/>
    <property type="project" value="TreeGrafter"/>
</dbReference>
<evidence type="ECO:0000313" key="10">
    <source>
        <dbReference type="EMBL" id="KAK6348904.1"/>
    </source>
</evidence>
<keyword evidence="11" id="KW-1185">Reference proteome</keyword>
<dbReference type="PANTHER" id="PTHR24006">
    <property type="entry name" value="UBIQUITIN CARBOXYL-TERMINAL HYDROLASE"/>
    <property type="match status" value="1"/>
</dbReference>
<dbReference type="CDD" id="cd02257">
    <property type="entry name" value="Peptidase_C19"/>
    <property type="match status" value="1"/>
</dbReference>
<evidence type="ECO:0000256" key="7">
    <source>
        <dbReference type="ARBA" id="ARBA00022807"/>
    </source>
</evidence>
<comment type="catalytic activity">
    <reaction evidence="1">
        <text>Thiol-dependent hydrolysis of ester, thioester, amide, peptide and isopeptide bonds formed by the C-terminal Gly of ubiquitin (a 76-residue protein attached to proteins as an intracellular targeting signal).</text>
        <dbReference type="EC" id="3.4.19.12"/>
    </reaction>
</comment>
<keyword evidence="7" id="KW-0788">Thiol protease</keyword>
<evidence type="ECO:0000256" key="6">
    <source>
        <dbReference type="ARBA" id="ARBA00022801"/>
    </source>
</evidence>
<dbReference type="InterPro" id="IPR001394">
    <property type="entry name" value="Peptidase_C19_UCH"/>
</dbReference>
<feature type="region of interest" description="Disordered" evidence="8">
    <location>
        <begin position="841"/>
        <end position="874"/>
    </location>
</feature>